<dbReference type="InterPro" id="IPR016024">
    <property type="entry name" value="ARM-type_fold"/>
</dbReference>
<gene>
    <name evidence="1" type="ORF">DB31_4159</name>
</gene>
<evidence type="ECO:0000313" key="1">
    <source>
        <dbReference type="EMBL" id="KFE62053.1"/>
    </source>
</evidence>
<dbReference type="InterPro" id="IPR021133">
    <property type="entry name" value="HEAT_type_2"/>
</dbReference>
<dbReference type="SUPFAM" id="SSF48371">
    <property type="entry name" value="ARM repeat"/>
    <property type="match status" value="1"/>
</dbReference>
<protein>
    <recommendedName>
        <fullName evidence="3">HEAT repeat protein</fullName>
    </recommendedName>
</protein>
<dbReference type="Proteomes" id="UP000028725">
    <property type="component" value="Unassembled WGS sequence"/>
</dbReference>
<name>A0A085W2Z0_9BACT</name>
<dbReference type="Gene3D" id="1.25.10.10">
    <property type="entry name" value="Leucine-rich Repeat Variant"/>
    <property type="match status" value="1"/>
</dbReference>
<dbReference type="EMBL" id="JMCB01000023">
    <property type="protein sequence ID" value="KFE62053.1"/>
    <property type="molecule type" value="Genomic_DNA"/>
</dbReference>
<dbReference type="InterPro" id="IPR011989">
    <property type="entry name" value="ARM-like"/>
</dbReference>
<organism evidence="1 2">
    <name type="scientific">Hyalangium minutum</name>
    <dbReference type="NCBI Taxonomy" id="394096"/>
    <lineage>
        <taxon>Bacteria</taxon>
        <taxon>Pseudomonadati</taxon>
        <taxon>Myxococcota</taxon>
        <taxon>Myxococcia</taxon>
        <taxon>Myxococcales</taxon>
        <taxon>Cystobacterineae</taxon>
        <taxon>Archangiaceae</taxon>
        <taxon>Hyalangium</taxon>
    </lineage>
</organism>
<dbReference type="PROSITE" id="PS50077">
    <property type="entry name" value="HEAT_REPEAT"/>
    <property type="match status" value="1"/>
</dbReference>
<dbReference type="InterPro" id="IPR004155">
    <property type="entry name" value="PBS_lyase_HEAT"/>
</dbReference>
<evidence type="ECO:0008006" key="3">
    <source>
        <dbReference type="Google" id="ProtNLM"/>
    </source>
</evidence>
<dbReference type="AlphaFoldDB" id="A0A085W2Z0"/>
<proteinExistence type="predicted"/>
<dbReference type="Pfam" id="PF13646">
    <property type="entry name" value="HEAT_2"/>
    <property type="match status" value="1"/>
</dbReference>
<dbReference type="RefSeq" id="WP_052420588.1">
    <property type="nucleotide sequence ID" value="NZ_JMCB01000023.1"/>
</dbReference>
<keyword evidence="2" id="KW-1185">Reference proteome</keyword>
<reference evidence="1 2" key="1">
    <citation type="submission" date="2014-04" db="EMBL/GenBank/DDBJ databases">
        <title>Genome assembly of Hyalangium minutum DSM 14724.</title>
        <authorList>
            <person name="Sharma G."/>
            <person name="Subramanian S."/>
        </authorList>
    </citation>
    <scope>NUCLEOTIDE SEQUENCE [LARGE SCALE GENOMIC DNA]</scope>
    <source>
        <strain evidence="1 2">DSM 14724</strain>
    </source>
</reference>
<dbReference type="STRING" id="394096.DB31_4159"/>
<accession>A0A085W2Z0</accession>
<comment type="caution">
    <text evidence="1">The sequence shown here is derived from an EMBL/GenBank/DDBJ whole genome shotgun (WGS) entry which is preliminary data.</text>
</comment>
<sequence length="160" mass="16693">MPAPTAPLGNAHAHLAAWKRGALVLSVALLLGPGAPPQAAPGGASAQVSLPPPLAIRPQVASLLDQPDTRLRALLEDTHTEAPMRASAATALSLQAGTEAIPTLLPYLQDREQQVRIAVARALGRLGGPEVQQALEERIPSEEEPLVREALQQGLSFIAP</sequence>
<dbReference type="SMART" id="SM00567">
    <property type="entry name" value="EZ_HEAT"/>
    <property type="match status" value="2"/>
</dbReference>
<evidence type="ECO:0000313" key="2">
    <source>
        <dbReference type="Proteomes" id="UP000028725"/>
    </source>
</evidence>
<dbReference type="OrthoDB" id="5382996at2"/>